<evidence type="ECO:0000256" key="1">
    <source>
        <dbReference type="ARBA" id="ARBA00004370"/>
    </source>
</evidence>
<dbReference type="SUPFAM" id="SSF56954">
    <property type="entry name" value="Outer membrane efflux proteins (OEP)"/>
    <property type="match status" value="1"/>
</dbReference>
<dbReference type="EMBL" id="JAAOZC010000007">
    <property type="protein sequence ID" value="NIJ08941.1"/>
    <property type="molecule type" value="Genomic_DNA"/>
</dbReference>
<dbReference type="PANTHER" id="PTHR30203">
    <property type="entry name" value="OUTER MEMBRANE CATION EFFLUX PROTEIN"/>
    <property type="match status" value="1"/>
</dbReference>
<dbReference type="RefSeq" id="WP_167074096.1">
    <property type="nucleotide sequence ID" value="NZ_JAAOZC010000007.1"/>
</dbReference>
<keyword evidence="3 9" id="KW-1134">Transmembrane beta strand</keyword>
<dbReference type="PANTHER" id="PTHR30203:SF20">
    <property type="entry name" value="MULTIDRUG RESISTANCE OUTER MEMBRANE PROTEIN MDTP-RELATED"/>
    <property type="match status" value="1"/>
</dbReference>
<evidence type="ECO:0000256" key="9">
    <source>
        <dbReference type="RuleBase" id="RU362097"/>
    </source>
</evidence>
<evidence type="ECO:0000256" key="4">
    <source>
        <dbReference type="ARBA" id="ARBA00022692"/>
    </source>
</evidence>
<proteinExistence type="inferred from homology"/>
<evidence type="ECO:0000256" key="6">
    <source>
        <dbReference type="ARBA" id="ARBA00023136"/>
    </source>
</evidence>
<evidence type="ECO:0000256" key="3">
    <source>
        <dbReference type="ARBA" id="ARBA00022452"/>
    </source>
</evidence>
<keyword evidence="11" id="KW-1185">Reference proteome</keyword>
<evidence type="ECO:0000256" key="2">
    <source>
        <dbReference type="ARBA" id="ARBA00007613"/>
    </source>
</evidence>
<evidence type="ECO:0000256" key="8">
    <source>
        <dbReference type="ARBA" id="ARBA00023288"/>
    </source>
</evidence>
<keyword evidence="5 9" id="KW-0732">Signal</keyword>
<gene>
    <name evidence="10" type="ORF">FHS31_002571</name>
</gene>
<dbReference type="InterPro" id="IPR003423">
    <property type="entry name" value="OMP_efflux"/>
</dbReference>
<keyword evidence="7 9" id="KW-0564">Palmitate</keyword>
<reference evidence="10 11" key="1">
    <citation type="submission" date="2020-03" db="EMBL/GenBank/DDBJ databases">
        <title>Genomic Encyclopedia of Type Strains, Phase III (KMG-III): the genomes of soil and plant-associated and newly described type strains.</title>
        <authorList>
            <person name="Whitman W."/>
        </authorList>
    </citation>
    <scope>NUCLEOTIDE SEQUENCE [LARGE SCALE GENOMIC DNA]</scope>
    <source>
        <strain evidence="10 11">CECT 8804</strain>
    </source>
</reference>
<dbReference type="NCBIfam" id="TIGR01845">
    <property type="entry name" value="outer_NodT"/>
    <property type="match status" value="1"/>
</dbReference>
<comment type="similarity">
    <text evidence="2 9">Belongs to the outer membrane factor (OMF) (TC 1.B.17) family.</text>
</comment>
<dbReference type="InterPro" id="IPR010131">
    <property type="entry name" value="MdtP/NodT-like"/>
</dbReference>
<keyword evidence="4 9" id="KW-0812">Transmembrane</keyword>
<dbReference type="Gene3D" id="1.20.1600.10">
    <property type="entry name" value="Outer membrane efflux proteins (OEP)"/>
    <property type="match status" value="1"/>
</dbReference>
<protein>
    <submittedName>
        <fullName evidence="10">NodT family efflux transporter outer membrane factor (OMF) lipoprotein</fullName>
    </submittedName>
</protein>
<evidence type="ECO:0000313" key="11">
    <source>
        <dbReference type="Proteomes" id="UP000727456"/>
    </source>
</evidence>
<comment type="caution">
    <text evidence="10">The sequence shown here is derived from an EMBL/GenBank/DDBJ whole genome shotgun (WGS) entry which is preliminary data.</text>
</comment>
<dbReference type="Gene3D" id="2.20.200.10">
    <property type="entry name" value="Outer membrane efflux proteins (OEP)"/>
    <property type="match status" value="1"/>
</dbReference>
<dbReference type="Proteomes" id="UP000727456">
    <property type="component" value="Unassembled WGS sequence"/>
</dbReference>
<keyword evidence="6 9" id="KW-0472">Membrane</keyword>
<sequence length="474" mass="49303">MRQRSLLSGAAMLLLAGCAGVPHGDPQLARVAPASLGLAAETPAISANWWSAFGDPQLDRLIETGLADNPSLQGALARVRVADAQLGAARAQLDPQVTGIGTVQESHLGDHFIGEGGWSTIGLVTGSLSWNLDLFGRLHASVDRARGNAAAADLDAAGARLMLASSIAQAYVGLAQAEQQIRVANDFAATRQQALGFVQTRIRDQLASQFDLRTAQTLLAEAQQSQVRALRQRDLLVHALAALVGRGADFYPQVTAPTLALNAAPPVPQLLPADLLGRRPDLLAAQARIDASVANRRVARAAFYPNIDISAFAGIASMGLSHLVSAGSAMGGGGPAITLPIFDGGKLRAQYRGATADLDRAIADYNDAVLAAVRDSADAITNVRSADADLATQEKVVAGLRDTVRLNGVRTRTGLGTQLDAIESGFRLLEAEQQLVGLQADTLSRRIQLITALGGGFAPAPVTTAAAPASDKRS</sequence>
<comment type="subcellular location">
    <subcellularLocation>
        <location evidence="9">Cell membrane</location>
        <topology evidence="9">Lipid-anchor</topology>
    </subcellularLocation>
    <subcellularLocation>
        <location evidence="1">Membrane</location>
    </subcellularLocation>
</comment>
<feature type="chain" id="PRO_5044965389" evidence="9">
    <location>
        <begin position="25"/>
        <end position="474"/>
    </location>
</feature>
<feature type="signal peptide" evidence="9">
    <location>
        <begin position="1"/>
        <end position="24"/>
    </location>
</feature>
<dbReference type="PROSITE" id="PS51257">
    <property type="entry name" value="PROKAR_LIPOPROTEIN"/>
    <property type="match status" value="1"/>
</dbReference>
<evidence type="ECO:0000256" key="7">
    <source>
        <dbReference type="ARBA" id="ARBA00023139"/>
    </source>
</evidence>
<keyword evidence="8 9" id="KW-0449">Lipoprotein</keyword>
<evidence type="ECO:0000313" key="10">
    <source>
        <dbReference type="EMBL" id="NIJ08941.1"/>
    </source>
</evidence>
<organism evidence="10 11">
    <name type="scientific">Sphingomonas vulcanisoli</name>
    <dbReference type="NCBI Taxonomy" id="1658060"/>
    <lineage>
        <taxon>Bacteria</taxon>
        <taxon>Pseudomonadati</taxon>
        <taxon>Pseudomonadota</taxon>
        <taxon>Alphaproteobacteria</taxon>
        <taxon>Sphingomonadales</taxon>
        <taxon>Sphingomonadaceae</taxon>
        <taxon>Sphingomonas</taxon>
    </lineage>
</organism>
<dbReference type="Pfam" id="PF02321">
    <property type="entry name" value="OEP"/>
    <property type="match status" value="2"/>
</dbReference>
<name>A0ABX0TTU7_9SPHN</name>
<accession>A0ABX0TTU7</accession>
<evidence type="ECO:0000256" key="5">
    <source>
        <dbReference type="ARBA" id="ARBA00022729"/>
    </source>
</evidence>